<reference evidence="3 4" key="1">
    <citation type="journal article" date="2010" name="BMC Genomics">
        <title>Genome sequence of the pattern forming Paenibacillus vortex bacterium reveals potential for thriving in complex environments.</title>
        <authorList>
            <person name="Sirota-Madi A."/>
            <person name="Olender T."/>
            <person name="Helman Y."/>
            <person name="Ingham C."/>
            <person name="Brainis I."/>
            <person name="Roth D."/>
            <person name="Hagi E."/>
            <person name="Brodsky L."/>
            <person name="Leshkowitz D."/>
            <person name="Galatenko V."/>
            <person name="Nikolaev V."/>
            <person name="Mugasimangalam R.C."/>
            <person name="Bransburg-Zabary S."/>
            <person name="Gutnick D.L."/>
            <person name="Lancet D."/>
            <person name="Ben-Jacob E."/>
        </authorList>
    </citation>
    <scope>NUCLEOTIDE SEQUENCE [LARGE SCALE GENOMIC DNA]</scope>
    <source>
        <strain evidence="3 4">V453</strain>
    </source>
</reference>
<dbReference type="Gene3D" id="2.50.20.20">
    <property type="match status" value="1"/>
</dbReference>
<evidence type="ECO:0000313" key="3">
    <source>
        <dbReference type="EMBL" id="EFU42390.1"/>
    </source>
</evidence>
<evidence type="ECO:0000313" key="4">
    <source>
        <dbReference type="Proteomes" id="UP000003094"/>
    </source>
</evidence>
<name>A0A2R9SYN1_9BACL</name>
<gene>
    <name evidence="3" type="ORF">PVOR_08950</name>
</gene>
<feature type="compositionally biased region" description="Low complexity" evidence="1">
    <location>
        <begin position="30"/>
        <end position="57"/>
    </location>
</feature>
<dbReference type="InterPro" id="IPR029046">
    <property type="entry name" value="LolA/LolB/LppX"/>
</dbReference>
<feature type="region of interest" description="Disordered" evidence="1">
    <location>
        <begin position="23"/>
        <end position="57"/>
    </location>
</feature>
<dbReference type="RefSeq" id="WP_006208650.1">
    <property type="nucleotide sequence ID" value="NZ_ADHJ01000014.1"/>
</dbReference>
<proteinExistence type="predicted"/>
<protein>
    <recommendedName>
        <fullName evidence="5">Lipoprotein</fullName>
    </recommendedName>
</protein>
<sequence>MKKWTAVLLGAILMMSIAACGNDSKAGDDAAAPPTTGQETTTPAETPPVAEEPQEEAAPTAEELLQKSAEASQNLKSFAMKADIKQHIVIEGAEKQEVRMSIVSLDSEITLEPMEMMQNIAMDSPDGKVEMKQYITEDGIYMHMDGQWMQVPAESEKEIRDSLDMANASPEQQLEQFKAIAKDFTVTEEGDVYVLTADVSGDNLKELAKTMMNQAGNDPQMEAMMDQMDIKSISIVYGVQKETYLPATTDMDMVMEMAAEGDKVTLDMKMKSAYSKHDEISKIEVPKEALNAT</sequence>
<comment type="caution">
    <text evidence="3">The sequence shown here is derived from an EMBL/GenBank/DDBJ whole genome shotgun (WGS) entry which is preliminary data.</text>
</comment>
<dbReference type="Proteomes" id="UP000003094">
    <property type="component" value="Unassembled WGS sequence"/>
</dbReference>
<evidence type="ECO:0000256" key="1">
    <source>
        <dbReference type="SAM" id="MobiDB-lite"/>
    </source>
</evidence>
<dbReference type="KEGG" id="pvo:PVOR_08950"/>
<feature type="chain" id="PRO_5039166444" description="Lipoprotein" evidence="2">
    <location>
        <begin position="22"/>
        <end position="293"/>
    </location>
</feature>
<dbReference type="EMBL" id="ADHJ01000014">
    <property type="protein sequence ID" value="EFU42390.1"/>
    <property type="molecule type" value="Genomic_DNA"/>
</dbReference>
<evidence type="ECO:0000256" key="2">
    <source>
        <dbReference type="SAM" id="SignalP"/>
    </source>
</evidence>
<keyword evidence="4" id="KW-1185">Reference proteome</keyword>
<accession>A0A2R9SYN1</accession>
<evidence type="ECO:0008006" key="5">
    <source>
        <dbReference type="Google" id="ProtNLM"/>
    </source>
</evidence>
<dbReference type="InterPro" id="IPR046720">
    <property type="entry name" value="DUF6612"/>
</dbReference>
<dbReference type="AlphaFoldDB" id="A0A2R9SYN1"/>
<keyword evidence="2" id="KW-0732">Signal</keyword>
<dbReference type="Pfam" id="PF20316">
    <property type="entry name" value="DUF6612"/>
    <property type="match status" value="1"/>
</dbReference>
<organism evidence="3 4">
    <name type="scientific">Paenibacillus vortex V453</name>
    <dbReference type="NCBI Taxonomy" id="715225"/>
    <lineage>
        <taxon>Bacteria</taxon>
        <taxon>Bacillati</taxon>
        <taxon>Bacillota</taxon>
        <taxon>Bacilli</taxon>
        <taxon>Bacillales</taxon>
        <taxon>Paenibacillaceae</taxon>
        <taxon>Paenibacillus</taxon>
    </lineage>
</organism>
<dbReference type="PROSITE" id="PS51257">
    <property type="entry name" value="PROKAR_LIPOPROTEIN"/>
    <property type="match status" value="1"/>
</dbReference>
<dbReference type="SUPFAM" id="SSF89392">
    <property type="entry name" value="Prokaryotic lipoproteins and lipoprotein localization factors"/>
    <property type="match status" value="1"/>
</dbReference>
<feature type="signal peptide" evidence="2">
    <location>
        <begin position="1"/>
        <end position="21"/>
    </location>
</feature>